<keyword evidence="2" id="KW-0472">Membrane</keyword>
<name>A0ABW1MKX2_9ACTN</name>
<organism evidence="3 4">
    <name type="scientific">Streptomyces ochraceiscleroticus</name>
    <dbReference type="NCBI Taxonomy" id="47761"/>
    <lineage>
        <taxon>Bacteria</taxon>
        <taxon>Bacillati</taxon>
        <taxon>Actinomycetota</taxon>
        <taxon>Actinomycetes</taxon>
        <taxon>Kitasatosporales</taxon>
        <taxon>Streptomycetaceae</taxon>
        <taxon>Streptomyces</taxon>
    </lineage>
</organism>
<keyword evidence="3" id="KW-0808">Transferase</keyword>
<dbReference type="GO" id="GO:0016301">
    <property type="term" value="F:kinase activity"/>
    <property type="evidence" value="ECO:0007669"/>
    <property type="project" value="UniProtKB-KW"/>
</dbReference>
<keyword evidence="3" id="KW-0418">Kinase</keyword>
<evidence type="ECO:0000256" key="2">
    <source>
        <dbReference type="SAM" id="Phobius"/>
    </source>
</evidence>
<sequence>MFLVPPPALAPLQRVLIVALIAPTLLLITVAALPALAVMPFFPGGTERSIALLRAHMAYVRTLLTGSQSNSPTGCPAQSREGPDAAGRS</sequence>
<feature type="region of interest" description="Disordered" evidence="1">
    <location>
        <begin position="66"/>
        <end position="89"/>
    </location>
</feature>
<evidence type="ECO:0000313" key="3">
    <source>
        <dbReference type="EMBL" id="MFC6064360.1"/>
    </source>
</evidence>
<protein>
    <submittedName>
        <fullName evidence="3">dTMP kinase</fullName>
    </submittedName>
</protein>
<gene>
    <name evidence="3" type="ORF">ACFP4F_17655</name>
</gene>
<feature type="transmembrane region" description="Helical" evidence="2">
    <location>
        <begin position="15"/>
        <end position="42"/>
    </location>
</feature>
<proteinExistence type="predicted"/>
<dbReference type="Proteomes" id="UP001596139">
    <property type="component" value="Unassembled WGS sequence"/>
</dbReference>
<dbReference type="RefSeq" id="WP_031063864.1">
    <property type="nucleotide sequence ID" value="NZ_JBHSPX010000004.1"/>
</dbReference>
<evidence type="ECO:0000256" key="1">
    <source>
        <dbReference type="SAM" id="MobiDB-lite"/>
    </source>
</evidence>
<accession>A0ABW1MKX2</accession>
<keyword evidence="2" id="KW-0812">Transmembrane</keyword>
<keyword evidence="2" id="KW-1133">Transmembrane helix</keyword>
<dbReference type="EMBL" id="JBHSPX010000004">
    <property type="protein sequence ID" value="MFC6064360.1"/>
    <property type="molecule type" value="Genomic_DNA"/>
</dbReference>
<keyword evidence="4" id="KW-1185">Reference proteome</keyword>
<evidence type="ECO:0000313" key="4">
    <source>
        <dbReference type="Proteomes" id="UP001596139"/>
    </source>
</evidence>
<comment type="caution">
    <text evidence="3">The sequence shown here is derived from an EMBL/GenBank/DDBJ whole genome shotgun (WGS) entry which is preliminary data.</text>
</comment>
<reference evidence="4" key="1">
    <citation type="journal article" date="2019" name="Int. J. Syst. Evol. Microbiol.">
        <title>The Global Catalogue of Microorganisms (GCM) 10K type strain sequencing project: providing services to taxonomists for standard genome sequencing and annotation.</title>
        <authorList>
            <consortium name="The Broad Institute Genomics Platform"/>
            <consortium name="The Broad Institute Genome Sequencing Center for Infectious Disease"/>
            <person name="Wu L."/>
            <person name="Ma J."/>
        </authorList>
    </citation>
    <scope>NUCLEOTIDE SEQUENCE [LARGE SCALE GENOMIC DNA]</scope>
    <source>
        <strain evidence="4">CGMCC 1.15180</strain>
    </source>
</reference>